<dbReference type="Gene3D" id="3.60.10.10">
    <property type="entry name" value="Endonuclease/exonuclease/phosphatase"/>
    <property type="match status" value="1"/>
</dbReference>
<evidence type="ECO:0008006" key="5">
    <source>
        <dbReference type="Google" id="ProtNLM"/>
    </source>
</evidence>
<dbReference type="Pfam" id="PF26180">
    <property type="entry name" value="PAP-OAS1"/>
    <property type="match status" value="1"/>
</dbReference>
<dbReference type="GO" id="GO:0003824">
    <property type="term" value="F:catalytic activity"/>
    <property type="evidence" value="ECO:0007669"/>
    <property type="project" value="InterPro"/>
</dbReference>
<dbReference type="InterPro" id="IPR058920">
    <property type="entry name" value="PAP-OAS1-bd-rel"/>
</dbReference>
<evidence type="ECO:0000259" key="2">
    <source>
        <dbReference type="Pfam" id="PF00078"/>
    </source>
</evidence>
<protein>
    <recommendedName>
        <fullName evidence="5">Reverse transcriptase domain-containing protein</fullName>
    </recommendedName>
</protein>
<evidence type="ECO:0000256" key="1">
    <source>
        <dbReference type="SAM" id="MobiDB-lite"/>
    </source>
</evidence>
<reference evidence="4" key="1">
    <citation type="journal article" date="2019" name="Sci. Rep.">
        <title>Draft genome of Tanacetum cinerariifolium, the natural source of mosquito coil.</title>
        <authorList>
            <person name="Yamashiro T."/>
            <person name="Shiraishi A."/>
            <person name="Satake H."/>
            <person name="Nakayama K."/>
        </authorList>
    </citation>
    <scope>NUCLEOTIDE SEQUENCE</scope>
</reference>
<feature type="domain" description="PAP/OAS1 substrate-binding-related" evidence="3">
    <location>
        <begin position="532"/>
        <end position="586"/>
    </location>
</feature>
<accession>A0A6L2JFV0</accession>
<evidence type="ECO:0000259" key="3">
    <source>
        <dbReference type="Pfam" id="PF26180"/>
    </source>
</evidence>
<feature type="domain" description="Reverse transcriptase" evidence="2">
    <location>
        <begin position="981"/>
        <end position="1072"/>
    </location>
</feature>
<dbReference type="SUPFAM" id="SSF56219">
    <property type="entry name" value="DNase I-like"/>
    <property type="match status" value="1"/>
</dbReference>
<sequence length="1276" mass="147386">MNQNFYNSNSSGFDQFQPPQYSDVHQTSKEISIDELKVMMQSYFERMIQQREKEALLAAQREQELLAQKRAAQEKEEPPQNSDFRQLIREICTTKVFDEQKENMEDTMLELLEDCRQKRALFVKNLVQIPSESEVTSDNESECDVPVNNESSPIFTTFSNPLFGCNDDFTSSDDESLSNEDVPKENFKIYSSPLFDDEEIISSKTDPHHFAESDLIEFLLNQDTLIDSSPKFDFLLEEFSGELAHIDLIPPGIKEADFDLEEEIRLVENLLYDNSFPRPPKELNTKIADTIVEPPGIENENYNSEGDIHFLEELLSNDSLPLSENESSNFDHHDDLSFPRPPPKPPDVEDFFKPDSWVLTTKVAKGIFEHYVLMPNIFPTLSTLNPLYPVFDTLLPFSSKNEDKVFKPEIPSGEIKVHIEVLSVLWGNRLPIPDGSLPLSRNETEKRTRGVHRVADQAAIFLAIRDKVDIVDQIFEQKVQDFLELIKKREHLDVLQESEEARISNEVEANQKRIKKDLEKQHVLRENVDNMINHNHLFKRRIILIKAWCYYERRILGAHHGLISTYALETLVLYNFHVFNNSFVGPPEDDHETKGDIAGKCINGKLTSTVLINSANGIPVPGFTSAIYRLSMDNSDFIDGDGWTSSLAEVPIIMGVGVYSQTRRDGRVSSSRRIRVGSWNIGTLTGKFLKLVDALKRKKVDIACFEETKWKGDRIMLVRLVIEEESINVISAYVPQVGVREAEKKSFWDSLDELVRECSTTQQVIIAGDLNGHIGANTDGFSSVHEGFGYGVRNEEGRTILEFAATHDLVVANLFFKKRDAHLITFHSRVHDTQIDYMLVHKRDLRLCKDCKVFLGEVYFSQHRLLALDIHIKRRPRSTERAVKPRILWKNLYDEAAEAFRARVIEEVTPAKEDRPALDAEHSKVKEALRKMGRNKAVGPDEIPIEAWRCLGGEGVRWLTTLFNKTFVRAKIPDEWRLGEERVIERRLRRETGVSENQFGFILGRSTMEVIHIIRSLIEKYRERQKDLHLAFLDLEKAYDSVPREVILKTLSDKGTPSRYIKVIQDMYEGARTYGLNERLEQWRKALEDKGLRVSREKTKYLRCNFNRNESDWNEEEEIHIGEHILEPKESFRYLGSVMHKSRRIEDDVTHCIQVGWLKWRAATGILCDKKVPLKLKGKFYRVAIRPAMMYGSECWPLTNVQANRIEVAEMRMLRPESAPVRRVESLTVDGARRKGRPKIRWEDRLKTDMKEMLLSEDMASDRNAWRTRIRVVEGA</sequence>
<dbReference type="PANTHER" id="PTHR46238">
    <property type="entry name" value="REVERSE TRANSCRIPTASE DOMAIN-CONTAINING PROTEIN"/>
    <property type="match status" value="1"/>
</dbReference>
<dbReference type="Pfam" id="PF00078">
    <property type="entry name" value="RVT_1"/>
    <property type="match status" value="1"/>
</dbReference>
<dbReference type="Gene3D" id="1.10.1410.10">
    <property type="match status" value="1"/>
</dbReference>
<dbReference type="AlphaFoldDB" id="A0A6L2JFV0"/>
<feature type="compositionally biased region" description="Polar residues" evidence="1">
    <location>
        <begin position="1"/>
        <end position="25"/>
    </location>
</feature>
<evidence type="ECO:0000313" key="4">
    <source>
        <dbReference type="EMBL" id="GEU35620.1"/>
    </source>
</evidence>
<feature type="region of interest" description="Disordered" evidence="1">
    <location>
        <begin position="1"/>
        <end position="26"/>
    </location>
</feature>
<dbReference type="InterPro" id="IPR036691">
    <property type="entry name" value="Endo/exonu/phosph_ase_sf"/>
</dbReference>
<name>A0A6L2JFV0_TANCI</name>
<dbReference type="SUPFAM" id="SSF81631">
    <property type="entry name" value="PAP/OAS1 substrate-binding domain"/>
    <property type="match status" value="1"/>
</dbReference>
<feature type="region of interest" description="Disordered" evidence="1">
    <location>
        <begin position="322"/>
        <end position="345"/>
    </location>
</feature>
<gene>
    <name evidence="4" type="ORF">Tci_007598</name>
</gene>
<organism evidence="4">
    <name type="scientific">Tanacetum cinerariifolium</name>
    <name type="common">Dalmatian daisy</name>
    <name type="synonym">Chrysanthemum cinerariifolium</name>
    <dbReference type="NCBI Taxonomy" id="118510"/>
    <lineage>
        <taxon>Eukaryota</taxon>
        <taxon>Viridiplantae</taxon>
        <taxon>Streptophyta</taxon>
        <taxon>Embryophyta</taxon>
        <taxon>Tracheophyta</taxon>
        <taxon>Spermatophyta</taxon>
        <taxon>Magnoliopsida</taxon>
        <taxon>eudicotyledons</taxon>
        <taxon>Gunneridae</taxon>
        <taxon>Pentapetalae</taxon>
        <taxon>asterids</taxon>
        <taxon>campanulids</taxon>
        <taxon>Asterales</taxon>
        <taxon>Asteraceae</taxon>
        <taxon>Asteroideae</taxon>
        <taxon>Anthemideae</taxon>
        <taxon>Anthemidinae</taxon>
        <taxon>Tanacetum</taxon>
    </lineage>
</organism>
<proteinExistence type="predicted"/>
<dbReference type="PANTHER" id="PTHR46238:SF11">
    <property type="entry name" value="AGAMOUS-LIKE MADS-BOX PROTEIN AGL16"/>
    <property type="match status" value="1"/>
</dbReference>
<comment type="caution">
    <text evidence="4">The sequence shown here is derived from an EMBL/GenBank/DDBJ whole genome shotgun (WGS) entry which is preliminary data.</text>
</comment>
<dbReference type="EMBL" id="BKCJ010000711">
    <property type="protein sequence ID" value="GEU35620.1"/>
    <property type="molecule type" value="Genomic_DNA"/>
</dbReference>
<dbReference type="InterPro" id="IPR000477">
    <property type="entry name" value="RT_dom"/>
</dbReference>